<proteinExistence type="predicted"/>
<reference evidence="1 2" key="1">
    <citation type="journal article" date="2021" name="Plant Biotechnol. J.">
        <title>Multi-omics assisted identification of the key and species-specific regulatory components of drought-tolerant mechanisms in Gossypium stocksii.</title>
        <authorList>
            <person name="Yu D."/>
            <person name="Ke L."/>
            <person name="Zhang D."/>
            <person name="Wu Y."/>
            <person name="Sun Y."/>
            <person name="Mei J."/>
            <person name="Sun J."/>
            <person name="Sun Y."/>
        </authorList>
    </citation>
    <scope>NUCLEOTIDE SEQUENCE [LARGE SCALE GENOMIC DNA]</scope>
    <source>
        <strain evidence="2">cv. E1</strain>
        <tissue evidence="1">Leaf</tissue>
    </source>
</reference>
<dbReference type="Pfam" id="PF14223">
    <property type="entry name" value="Retrotran_gag_2"/>
    <property type="match status" value="1"/>
</dbReference>
<evidence type="ECO:0000313" key="2">
    <source>
        <dbReference type="Proteomes" id="UP000828251"/>
    </source>
</evidence>
<evidence type="ECO:0000313" key="1">
    <source>
        <dbReference type="EMBL" id="KAH1083090.1"/>
    </source>
</evidence>
<organism evidence="1 2">
    <name type="scientific">Gossypium stocksii</name>
    <dbReference type="NCBI Taxonomy" id="47602"/>
    <lineage>
        <taxon>Eukaryota</taxon>
        <taxon>Viridiplantae</taxon>
        <taxon>Streptophyta</taxon>
        <taxon>Embryophyta</taxon>
        <taxon>Tracheophyta</taxon>
        <taxon>Spermatophyta</taxon>
        <taxon>Magnoliopsida</taxon>
        <taxon>eudicotyledons</taxon>
        <taxon>Gunneridae</taxon>
        <taxon>Pentapetalae</taxon>
        <taxon>rosids</taxon>
        <taxon>malvids</taxon>
        <taxon>Malvales</taxon>
        <taxon>Malvaceae</taxon>
        <taxon>Malvoideae</taxon>
        <taxon>Gossypium</taxon>
    </lineage>
</organism>
<evidence type="ECO:0008006" key="3">
    <source>
        <dbReference type="Google" id="ProtNLM"/>
    </source>
</evidence>
<dbReference type="Proteomes" id="UP000828251">
    <property type="component" value="Unassembled WGS sequence"/>
</dbReference>
<dbReference type="AlphaFoldDB" id="A0A9D3VGS4"/>
<keyword evidence="2" id="KW-1185">Reference proteome</keyword>
<accession>A0A9D3VGS4</accession>
<gene>
    <name evidence="1" type="ORF">J1N35_022851</name>
</gene>
<comment type="caution">
    <text evidence="1">The sequence shown here is derived from an EMBL/GenBank/DDBJ whole genome shotgun (WGS) entry which is preliminary data.</text>
</comment>
<dbReference type="OrthoDB" id="1932348at2759"/>
<dbReference type="EMBL" id="JAIQCV010000007">
    <property type="protein sequence ID" value="KAH1083090.1"/>
    <property type="molecule type" value="Genomic_DNA"/>
</dbReference>
<sequence>MKPEEDIKAMFDRFTIIINELNSYRKTYPNEEVERKMLRSLSISWDAKVTVIEEAKNLETLH</sequence>
<protein>
    <recommendedName>
        <fullName evidence="3">UBN2 domain-containing protein</fullName>
    </recommendedName>
</protein>
<name>A0A9D3VGS4_9ROSI</name>